<dbReference type="InterPro" id="IPR000194">
    <property type="entry name" value="ATPase_F1/V1/A1_a/bsu_nucl-bd"/>
</dbReference>
<keyword evidence="13" id="KW-0378">Hydrolase</keyword>
<evidence type="ECO:0000256" key="11">
    <source>
        <dbReference type="ARBA" id="ARBA00034006"/>
    </source>
</evidence>
<protein>
    <submittedName>
        <fullName evidence="13">Probable ATP synthase YscN</fullName>
        <ecNumber evidence="13">3.6.3.14</ecNumber>
    </submittedName>
</protein>
<dbReference type="GO" id="GO:0030254">
    <property type="term" value="P:protein secretion by the type III secretion system"/>
    <property type="evidence" value="ECO:0007669"/>
    <property type="project" value="InterPro"/>
</dbReference>
<dbReference type="InterPro" id="IPR020003">
    <property type="entry name" value="ATPase_a/bsu_AS"/>
</dbReference>
<name>A0A239VU67_9MICO</name>
<dbReference type="CDD" id="cd01136">
    <property type="entry name" value="ATPase_flagellum-secretory_path_III"/>
    <property type="match status" value="1"/>
</dbReference>
<dbReference type="GO" id="GO:0016887">
    <property type="term" value="F:ATP hydrolysis activity"/>
    <property type="evidence" value="ECO:0007669"/>
    <property type="project" value="InterPro"/>
</dbReference>
<evidence type="ECO:0000313" key="13">
    <source>
        <dbReference type="EMBL" id="SNV25777.1"/>
    </source>
</evidence>
<dbReference type="FunFam" id="3.40.50.12240:FF:000002">
    <property type="entry name" value="Flagellum-specific ATP synthase FliI"/>
    <property type="match status" value="1"/>
</dbReference>
<dbReference type="GO" id="GO:0005524">
    <property type="term" value="F:ATP binding"/>
    <property type="evidence" value="ECO:0007669"/>
    <property type="project" value="UniProtKB-KW"/>
</dbReference>
<comment type="subcellular location">
    <subcellularLocation>
        <location evidence="1">Cytoplasm</location>
    </subcellularLocation>
</comment>
<dbReference type="GO" id="GO:0005737">
    <property type="term" value="C:cytoplasm"/>
    <property type="evidence" value="ECO:0007669"/>
    <property type="project" value="UniProtKB-SubCell"/>
</dbReference>
<evidence type="ECO:0000256" key="2">
    <source>
        <dbReference type="ARBA" id="ARBA00022448"/>
    </source>
</evidence>
<keyword evidence="14" id="KW-1185">Reference proteome</keyword>
<dbReference type="PROSITE" id="PS00152">
    <property type="entry name" value="ATPASE_ALPHA_BETA"/>
    <property type="match status" value="1"/>
</dbReference>
<keyword evidence="9" id="KW-0472">Membrane</keyword>
<sequence length="451" mass="47376">MNLDVPARESERSYLLGRGVYADMRAQMLRATAPVAHGTVVSAVGLSIDVAGLQLAVGEAVRILGDDGPIIAEVVALHEGYASCMPISDLRGVRAGNPAIATGGALEVPVGMGMLGRVVDALGRPMDGGPALSDVTLVTTEGSPPPAMDRERIGTPMPLGVRAMDTLIPCGKGQRLGIFAGSGVGKSSLLSMIVRGSSAPVCVLALVGERGREVREFVEGDLGPEGLARSVVVVATSDEPALVRLRAASTATRIAEWFRDQGQDVILCMDSVTRVAMAQREVGLASGEPPATRGYPPSVFGIMPKLLERAGMAATGSITGLYTVLVDGDDLNDPIADNVRSILDGHIVLSRKLATQGHFPAIDVLESISRANKALTTREQREAATTIRKLMAAQRDAKDLIDIGAYVKGTNPLVDKALELAPEISSFLIQDMEDLTPYEQSWAQLSAIAAR</sequence>
<feature type="domain" description="AAA+ ATPase" evidence="12">
    <location>
        <begin position="172"/>
        <end position="353"/>
    </location>
</feature>
<evidence type="ECO:0000256" key="8">
    <source>
        <dbReference type="ARBA" id="ARBA00022967"/>
    </source>
</evidence>
<dbReference type="KEGG" id="dco:SAMEA4475696_2318"/>
<keyword evidence="4" id="KW-0963">Cytoplasm</keyword>
<accession>A0A239VU67</accession>
<keyword evidence="5" id="KW-0547">Nucleotide-binding</keyword>
<keyword evidence="10" id="KW-0139">CF(1)</keyword>
<dbReference type="AlphaFoldDB" id="A0A239VU67"/>
<reference evidence="13 14" key="1">
    <citation type="submission" date="2017-06" db="EMBL/GenBank/DDBJ databases">
        <authorList>
            <consortium name="Pathogen Informatics"/>
        </authorList>
    </citation>
    <scope>NUCLEOTIDE SEQUENCE [LARGE SCALE GENOMIC DNA]</scope>
    <source>
        <strain evidence="13 14">NCTC13039</strain>
    </source>
</reference>
<dbReference type="PANTHER" id="PTHR15184:SF9">
    <property type="entry name" value="SPI-1 TYPE 3 SECRETION SYSTEM ATPASE"/>
    <property type="match status" value="1"/>
</dbReference>
<dbReference type="InterPro" id="IPR027417">
    <property type="entry name" value="P-loop_NTPase"/>
</dbReference>
<keyword evidence="3" id="KW-1003">Cell membrane</keyword>
<keyword evidence="8" id="KW-1278">Translocase</keyword>
<dbReference type="Gene3D" id="3.40.50.12240">
    <property type="match status" value="1"/>
</dbReference>
<proteinExistence type="predicted"/>
<dbReference type="EC" id="3.6.3.14" evidence="13"/>
<dbReference type="PANTHER" id="PTHR15184">
    <property type="entry name" value="ATP SYNTHASE"/>
    <property type="match status" value="1"/>
</dbReference>
<keyword evidence="2" id="KW-0813">Transport</keyword>
<evidence type="ECO:0000256" key="3">
    <source>
        <dbReference type="ARBA" id="ARBA00022475"/>
    </source>
</evidence>
<organism evidence="13 14">
    <name type="scientific">Dermatophilus congolensis</name>
    <dbReference type="NCBI Taxonomy" id="1863"/>
    <lineage>
        <taxon>Bacteria</taxon>
        <taxon>Bacillati</taxon>
        <taxon>Actinomycetota</taxon>
        <taxon>Actinomycetes</taxon>
        <taxon>Micrococcales</taxon>
        <taxon>Dermatophilaceae</taxon>
        <taxon>Dermatophilus</taxon>
    </lineage>
</organism>
<dbReference type="SUPFAM" id="SSF52540">
    <property type="entry name" value="P-loop containing nucleoside triphosphate hydrolases"/>
    <property type="match status" value="1"/>
</dbReference>
<evidence type="ECO:0000259" key="12">
    <source>
        <dbReference type="SMART" id="SM00382"/>
    </source>
</evidence>
<dbReference type="InterPro" id="IPR003593">
    <property type="entry name" value="AAA+_ATPase"/>
</dbReference>
<keyword evidence="6" id="KW-0067">ATP-binding</keyword>
<dbReference type="InterPro" id="IPR040627">
    <property type="entry name" value="T3SS_ATPase_C"/>
</dbReference>
<dbReference type="InterPro" id="IPR050053">
    <property type="entry name" value="ATPase_alpha/beta_chains"/>
</dbReference>
<dbReference type="GO" id="GO:0008564">
    <property type="term" value="F:protein-exporting ATPase activity"/>
    <property type="evidence" value="ECO:0007669"/>
    <property type="project" value="UniProtKB-EC"/>
</dbReference>
<comment type="catalytic activity">
    <reaction evidence="11">
        <text>ATP + H2O + cellular proteinSide 1 = ADP + phosphate + cellular proteinSide 2.</text>
        <dbReference type="EC" id="7.4.2.8"/>
    </reaction>
</comment>
<dbReference type="SMART" id="SM00382">
    <property type="entry name" value="AAA"/>
    <property type="match status" value="1"/>
</dbReference>
<dbReference type="EMBL" id="LT906453">
    <property type="protein sequence ID" value="SNV25777.1"/>
    <property type="molecule type" value="Genomic_DNA"/>
</dbReference>
<dbReference type="Pfam" id="PF18269">
    <property type="entry name" value="T3SS_ATPase_C"/>
    <property type="match status" value="1"/>
</dbReference>
<keyword evidence="10" id="KW-0066">ATP synthesis</keyword>
<evidence type="ECO:0000256" key="6">
    <source>
        <dbReference type="ARBA" id="ARBA00022840"/>
    </source>
</evidence>
<evidence type="ECO:0000256" key="7">
    <source>
        <dbReference type="ARBA" id="ARBA00022927"/>
    </source>
</evidence>
<evidence type="ECO:0000256" key="9">
    <source>
        <dbReference type="ARBA" id="ARBA00023136"/>
    </source>
</evidence>
<evidence type="ECO:0000313" key="14">
    <source>
        <dbReference type="Proteomes" id="UP000242637"/>
    </source>
</evidence>
<dbReference type="InterPro" id="IPR005714">
    <property type="entry name" value="ATPase_T3SS_FliI/YscN"/>
</dbReference>
<dbReference type="GO" id="GO:0030257">
    <property type="term" value="C:type III protein secretion system complex"/>
    <property type="evidence" value="ECO:0007669"/>
    <property type="project" value="InterPro"/>
</dbReference>
<keyword evidence="7" id="KW-0653">Protein transport</keyword>
<evidence type="ECO:0000256" key="4">
    <source>
        <dbReference type="ARBA" id="ARBA00022490"/>
    </source>
</evidence>
<dbReference type="STRING" id="1121387.GCA_000429885_00680"/>
<evidence type="ECO:0000256" key="5">
    <source>
        <dbReference type="ARBA" id="ARBA00022741"/>
    </source>
</evidence>
<dbReference type="Pfam" id="PF00006">
    <property type="entry name" value="ATP-synt_ab"/>
    <property type="match status" value="1"/>
</dbReference>
<dbReference type="GO" id="GO:0046933">
    <property type="term" value="F:proton-transporting ATP synthase activity, rotational mechanism"/>
    <property type="evidence" value="ECO:0007669"/>
    <property type="project" value="TreeGrafter"/>
</dbReference>
<evidence type="ECO:0000256" key="1">
    <source>
        <dbReference type="ARBA" id="ARBA00004496"/>
    </source>
</evidence>
<evidence type="ECO:0000256" key="10">
    <source>
        <dbReference type="ARBA" id="ARBA00023196"/>
    </source>
</evidence>
<dbReference type="NCBIfam" id="TIGR01026">
    <property type="entry name" value="fliI_yscN"/>
    <property type="match status" value="1"/>
</dbReference>
<gene>
    <name evidence="13" type="primary">yscN</name>
    <name evidence="13" type="ORF">SAMEA4475696_02318</name>
</gene>
<dbReference type="GO" id="GO:0045259">
    <property type="term" value="C:proton-transporting ATP synthase complex"/>
    <property type="evidence" value="ECO:0007669"/>
    <property type="project" value="UniProtKB-KW"/>
</dbReference>
<dbReference type="Proteomes" id="UP000242637">
    <property type="component" value="Chromosome 1"/>
</dbReference>